<evidence type="ECO:0000313" key="3">
    <source>
        <dbReference type="Proteomes" id="UP001497497"/>
    </source>
</evidence>
<organism evidence="2 3">
    <name type="scientific">Lymnaea stagnalis</name>
    <name type="common">Great pond snail</name>
    <name type="synonym">Helix stagnalis</name>
    <dbReference type="NCBI Taxonomy" id="6523"/>
    <lineage>
        <taxon>Eukaryota</taxon>
        <taxon>Metazoa</taxon>
        <taxon>Spiralia</taxon>
        <taxon>Lophotrochozoa</taxon>
        <taxon>Mollusca</taxon>
        <taxon>Gastropoda</taxon>
        <taxon>Heterobranchia</taxon>
        <taxon>Euthyneura</taxon>
        <taxon>Panpulmonata</taxon>
        <taxon>Hygrophila</taxon>
        <taxon>Lymnaeoidea</taxon>
        <taxon>Lymnaeidae</taxon>
        <taxon>Lymnaea</taxon>
    </lineage>
</organism>
<dbReference type="AlphaFoldDB" id="A0AAV2HY16"/>
<comment type="caution">
    <text evidence="2">The sequence shown here is derived from an EMBL/GenBank/DDBJ whole genome shotgun (WGS) entry which is preliminary data.</text>
</comment>
<feature type="compositionally biased region" description="Basic and acidic residues" evidence="1">
    <location>
        <begin position="94"/>
        <end position="104"/>
    </location>
</feature>
<feature type="compositionally biased region" description="Polar residues" evidence="1">
    <location>
        <begin position="67"/>
        <end position="92"/>
    </location>
</feature>
<keyword evidence="3" id="KW-1185">Reference proteome</keyword>
<evidence type="ECO:0000313" key="2">
    <source>
        <dbReference type="EMBL" id="CAL1539074.1"/>
    </source>
</evidence>
<dbReference type="EMBL" id="CAXITT010000324">
    <property type="protein sequence ID" value="CAL1539074.1"/>
    <property type="molecule type" value="Genomic_DNA"/>
</dbReference>
<protein>
    <submittedName>
        <fullName evidence="2">Uncharacterized protein</fullName>
    </submittedName>
</protein>
<feature type="non-terminal residue" evidence="2">
    <location>
        <position position="1"/>
    </location>
</feature>
<sequence>GNTTAVGPDKPPEPTVVVNGMPQRQLANRPAEPANRQSTAKIHVSNSGPSELELARARLKTSRTIRETTTNRLADTKTNADSPVISLATSRPPSGDHAKGEYSE</sequence>
<feature type="region of interest" description="Disordered" evidence="1">
    <location>
        <begin position="62"/>
        <end position="104"/>
    </location>
</feature>
<evidence type="ECO:0000256" key="1">
    <source>
        <dbReference type="SAM" id="MobiDB-lite"/>
    </source>
</evidence>
<accession>A0AAV2HY16</accession>
<feature type="region of interest" description="Disordered" evidence="1">
    <location>
        <begin position="1"/>
        <end position="50"/>
    </location>
</feature>
<feature type="compositionally biased region" description="Polar residues" evidence="1">
    <location>
        <begin position="35"/>
        <end position="49"/>
    </location>
</feature>
<proteinExistence type="predicted"/>
<gene>
    <name evidence="2" type="ORF">GSLYS_00012895001</name>
</gene>
<reference evidence="2 3" key="1">
    <citation type="submission" date="2024-04" db="EMBL/GenBank/DDBJ databases">
        <authorList>
            <consortium name="Genoscope - CEA"/>
            <person name="William W."/>
        </authorList>
    </citation>
    <scope>NUCLEOTIDE SEQUENCE [LARGE SCALE GENOMIC DNA]</scope>
</reference>
<feature type="non-terminal residue" evidence="2">
    <location>
        <position position="104"/>
    </location>
</feature>
<dbReference type="Proteomes" id="UP001497497">
    <property type="component" value="Unassembled WGS sequence"/>
</dbReference>
<name>A0AAV2HY16_LYMST</name>